<sequence>MDKPDCGIVATVATDAHVLSYDVPRSYSDLMFNMHPHFAKPGDIPLPYAADTTCHFPEPDAEIDHDAVLIGLHYQQRDQWVAALRSRGMHVIYELGLVFDDYRQQVCRAPIGLNWSSSKDMNQRVFELMAMGRCPVIDRVPDLELVGLKEDVHYLGFDTLSEAVQKVEWALDNLNESQEIARRARKFVLANHTYQHRVNAILKKAGLL</sequence>
<evidence type="ECO:0000313" key="2">
    <source>
        <dbReference type="EMBL" id="QJA44539.1"/>
    </source>
</evidence>
<protein>
    <submittedName>
        <fullName evidence="2">Putative glycosyltransferase</fullName>
    </submittedName>
</protein>
<organism evidence="2">
    <name type="scientific">viral metagenome</name>
    <dbReference type="NCBI Taxonomy" id="1070528"/>
    <lineage>
        <taxon>unclassified sequences</taxon>
        <taxon>metagenomes</taxon>
        <taxon>organismal metagenomes</taxon>
    </lineage>
</organism>
<reference evidence="2" key="1">
    <citation type="submission" date="2020-03" db="EMBL/GenBank/DDBJ databases">
        <title>The deep terrestrial virosphere.</title>
        <authorList>
            <person name="Holmfeldt K."/>
            <person name="Nilsson E."/>
            <person name="Simone D."/>
            <person name="Lopez-Fernandez M."/>
            <person name="Wu X."/>
            <person name="de Brujin I."/>
            <person name="Lundin D."/>
            <person name="Andersson A."/>
            <person name="Bertilsson S."/>
            <person name="Dopson M."/>
        </authorList>
    </citation>
    <scope>NUCLEOTIDE SEQUENCE</scope>
    <source>
        <strain evidence="2">TM448A00111</strain>
        <strain evidence="3">TM448B00196</strain>
    </source>
</reference>
<name>A0A6H1ZAP7_9ZZZZ</name>
<dbReference type="Gene3D" id="3.40.50.2000">
    <property type="entry name" value="Glycogen Phosphorylase B"/>
    <property type="match status" value="1"/>
</dbReference>
<keyword evidence="2" id="KW-0808">Transferase</keyword>
<dbReference type="Pfam" id="PF13524">
    <property type="entry name" value="Glyco_trans_1_2"/>
    <property type="match status" value="1"/>
</dbReference>
<dbReference type="InterPro" id="IPR055259">
    <property type="entry name" value="YkvP/CgeB_Glyco_trans-like"/>
</dbReference>
<dbReference type="EMBL" id="MT144598">
    <property type="protein sequence ID" value="QJH94255.1"/>
    <property type="molecule type" value="Genomic_DNA"/>
</dbReference>
<evidence type="ECO:0000313" key="3">
    <source>
        <dbReference type="EMBL" id="QJH94255.1"/>
    </source>
</evidence>
<proteinExistence type="predicted"/>
<dbReference type="GO" id="GO:0016740">
    <property type="term" value="F:transferase activity"/>
    <property type="evidence" value="ECO:0007669"/>
    <property type="project" value="UniProtKB-KW"/>
</dbReference>
<gene>
    <name evidence="2" type="ORF">TM448A00111_0042</name>
    <name evidence="3" type="ORF">TM448B00196_0042</name>
</gene>
<dbReference type="EMBL" id="MT143977">
    <property type="protein sequence ID" value="QJA44539.1"/>
    <property type="molecule type" value="Genomic_DNA"/>
</dbReference>
<evidence type="ECO:0000259" key="1">
    <source>
        <dbReference type="Pfam" id="PF13524"/>
    </source>
</evidence>
<dbReference type="AlphaFoldDB" id="A0A6H1ZAP7"/>
<feature type="domain" description="Spore protein YkvP/CgeB glycosyl transferase-like" evidence="1">
    <location>
        <begin position="96"/>
        <end position="202"/>
    </location>
</feature>
<accession>A0A6H1ZAP7</accession>